<dbReference type="EMBL" id="NISK01000004">
    <property type="protein sequence ID" value="OWQ94519.1"/>
    <property type="molecule type" value="Genomic_DNA"/>
</dbReference>
<dbReference type="AlphaFoldDB" id="A0A246JPC2"/>
<protein>
    <recommendedName>
        <fullName evidence="4">17 kDa surface antigen</fullName>
    </recommendedName>
</protein>
<accession>A0A246JPC2</accession>
<feature type="signal peptide" evidence="1">
    <location>
        <begin position="1"/>
        <end position="24"/>
    </location>
</feature>
<evidence type="ECO:0000313" key="3">
    <source>
        <dbReference type="Proteomes" id="UP000197361"/>
    </source>
</evidence>
<evidence type="ECO:0000313" key="2">
    <source>
        <dbReference type="EMBL" id="OWQ94519.1"/>
    </source>
</evidence>
<organism evidence="2 3">
    <name type="scientific">Sphingopyxis bauzanensis</name>
    <dbReference type="NCBI Taxonomy" id="651663"/>
    <lineage>
        <taxon>Bacteria</taxon>
        <taxon>Pseudomonadati</taxon>
        <taxon>Pseudomonadota</taxon>
        <taxon>Alphaproteobacteria</taxon>
        <taxon>Sphingomonadales</taxon>
        <taxon>Sphingomonadaceae</taxon>
        <taxon>Sphingopyxis</taxon>
    </lineage>
</organism>
<proteinExistence type="predicted"/>
<name>A0A246JPC2_9SPHN</name>
<evidence type="ECO:0008006" key="4">
    <source>
        <dbReference type="Google" id="ProtNLM"/>
    </source>
</evidence>
<keyword evidence="1" id="KW-0732">Signal</keyword>
<keyword evidence="3" id="KW-1185">Reference proteome</keyword>
<dbReference type="OrthoDB" id="594865at2"/>
<gene>
    <name evidence="2" type="ORF">CDQ92_15625</name>
</gene>
<dbReference type="Proteomes" id="UP000197361">
    <property type="component" value="Unassembled WGS sequence"/>
</dbReference>
<comment type="caution">
    <text evidence="2">The sequence shown here is derived from an EMBL/GenBank/DDBJ whole genome shotgun (WGS) entry which is preliminary data.</text>
</comment>
<feature type="chain" id="PRO_5012151013" description="17 kDa surface antigen" evidence="1">
    <location>
        <begin position="25"/>
        <end position="258"/>
    </location>
</feature>
<sequence length="258" mass="28154">MKSFSMNSVAALVAASMLATPVLAKQVPGLQDLVGARGAGGETQLEMRGYTHIETHHDGDRKHSYWWNRDNKQCVHIVTWDGRYQSVETASKSDCNQGGSEDNAGAAVAAVAGIALIAALASKKHHKDKEYDQQGASDFDRGYRDGLYHAPYHNYGRSDAYSSGYQAGVNERSSNLGHHYGGGGYAEVGQFMDLNGARASSADSAMRDRGFSNVDSFKSGNTAYSVWNRRASRQCVQMTVADGRFYDIRDIGTHPRCR</sequence>
<evidence type="ECO:0000256" key="1">
    <source>
        <dbReference type="SAM" id="SignalP"/>
    </source>
</evidence>
<dbReference type="RefSeq" id="WP_088442388.1">
    <property type="nucleotide sequence ID" value="NZ_BMMC01000010.1"/>
</dbReference>
<reference evidence="2 3" key="1">
    <citation type="journal article" date="2010" name="Int. J. Syst. Evol. Microbiol.">
        <title>Sphingopyxis bauzanensis sp. nov., a psychrophilic bacterium isolated from soil.</title>
        <authorList>
            <person name="Zhang D.C."/>
            <person name="Liu H.C."/>
            <person name="Xin Y.H."/>
            <person name="Zhou Y.G."/>
            <person name="Schinner F."/>
            <person name="Margesin R."/>
        </authorList>
    </citation>
    <scope>NUCLEOTIDE SEQUENCE [LARGE SCALE GENOMIC DNA]</scope>
    <source>
        <strain evidence="2 3">DSM 22271</strain>
    </source>
</reference>